<proteinExistence type="inferred from homology"/>
<dbReference type="HAMAP" id="MF_00140_B">
    <property type="entry name" value="Trp_tRNA_synth_B"/>
    <property type="match status" value="1"/>
</dbReference>
<feature type="binding site" evidence="8">
    <location>
        <begin position="157"/>
        <end position="159"/>
    </location>
    <ligand>
        <name>ATP</name>
        <dbReference type="ChEBI" id="CHEBI:30616"/>
    </ligand>
</feature>
<name>A0A842HA09_9BACT</name>
<dbReference type="PRINTS" id="PR01039">
    <property type="entry name" value="TRNASYNTHTRP"/>
</dbReference>
<dbReference type="Gene3D" id="3.40.50.620">
    <property type="entry name" value="HUPs"/>
    <property type="match status" value="1"/>
</dbReference>
<sequence length="343" mass="37961">MAEQTADKPVVLTCAQPTGKIHLGNYLGAVKNWVRFQDDYECFFGIVDMHSITVPYVPADLRKNTFDLLATYIACGLDPERCHLFLQSHVTGHAELTWVLGCLTPLGRLERMTQFKEKSRKQQDSGSAGFIGSGLLYYPVLMAADILLYNADRVPVGEDQTQHLEITRDIAQKFNETYSPTFKVPEIDVPKTGARIMSLQSPESKMSKSDTNQNGTIYLIDDPKTIRKKIGSAVTDSGSEIRAGADKPGITNLLNIFSAASGQPVEMLERDFAGKTYADFKGAVAEAVVEMLTPVRERYEAIHGDKDYLLSVLRDGSAAAQKRAYKTLSKVWRKAGFVEVPRG</sequence>
<feature type="binding site" evidence="8">
    <location>
        <begin position="16"/>
        <end position="18"/>
    </location>
    <ligand>
        <name>ATP</name>
        <dbReference type="ChEBI" id="CHEBI:30616"/>
    </ligand>
</feature>
<dbReference type="GO" id="GO:0006436">
    <property type="term" value="P:tryptophanyl-tRNA aminoacylation"/>
    <property type="evidence" value="ECO:0007669"/>
    <property type="project" value="UniProtKB-UniRule"/>
</dbReference>
<evidence type="ECO:0000256" key="8">
    <source>
        <dbReference type="HAMAP-Rule" id="MF_00140"/>
    </source>
</evidence>
<evidence type="ECO:0000256" key="9">
    <source>
        <dbReference type="RuleBase" id="RU363036"/>
    </source>
</evidence>
<dbReference type="InterPro" id="IPR001412">
    <property type="entry name" value="aa-tRNA-synth_I_CS"/>
</dbReference>
<evidence type="ECO:0000256" key="1">
    <source>
        <dbReference type="ARBA" id="ARBA00005594"/>
    </source>
</evidence>
<feature type="binding site" evidence="8">
    <location>
        <position position="196"/>
    </location>
    <ligand>
        <name>ATP</name>
        <dbReference type="ChEBI" id="CHEBI:30616"/>
    </ligand>
</feature>
<dbReference type="CDD" id="cd00806">
    <property type="entry name" value="TrpRS_core"/>
    <property type="match status" value="1"/>
</dbReference>
<evidence type="ECO:0000313" key="11">
    <source>
        <dbReference type="Proteomes" id="UP000546464"/>
    </source>
</evidence>
<dbReference type="GO" id="GO:0005829">
    <property type="term" value="C:cytosol"/>
    <property type="evidence" value="ECO:0007669"/>
    <property type="project" value="TreeGrafter"/>
</dbReference>
<dbReference type="NCBIfam" id="TIGR00233">
    <property type="entry name" value="trpS"/>
    <property type="match status" value="1"/>
</dbReference>
<dbReference type="AlphaFoldDB" id="A0A842HA09"/>
<feature type="binding site" evidence="8">
    <location>
        <begin position="205"/>
        <end position="209"/>
    </location>
    <ligand>
        <name>ATP</name>
        <dbReference type="ChEBI" id="CHEBI:30616"/>
    </ligand>
</feature>
<dbReference type="PANTHER" id="PTHR43766">
    <property type="entry name" value="TRYPTOPHAN--TRNA LIGASE, MITOCHONDRIAL"/>
    <property type="match status" value="1"/>
</dbReference>
<keyword evidence="8" id="KW-0963">Cytoplasm</keyword>
<feature type="binding site" evidence="8">
    <location>
        <position position="145"/>
    </location>
    <ligand>
        <name>L-tryptophan</name>
        <dbReference type="ChEBI" id="CHEBI:57912"/>
    </ligand>
</feature>
<protein>
    <recommendedName>
        <fullName evidence="8">Tryptophan--tRNA ligase</fullName>
        <ecNumber evidence="8">6.1.1.2</ecNumber>
    </recommendedName>
    <alternativeName>
        <fullName evidence="8">Tryptophanyl-tRNA synthetase</fullName>
        <shortName evidence="8">TrpRS</shortName>
    </alternativeName>
</protein>
<comment type="subcellular location">
    <subcellularLocation>
        <location evidence="8">Cytoplasm</location>
    </subcellularLocation>
</comment>
<evidence type="ECO:0000256" key="4">
    <source>
        <dbReference type="ARBA" id="ARBA00022840"/>
    </source>
</evidence>
<keyword evidence="4 8" id="KW-0067">ATP-binding</keyword>
<dbReference type="InterPro" id="IPR002305">
    <property type="entry name" value="aa-tRNA-synth_Ic"/>
</dbReference>
<dbReference type="GO" id="GO:0005524">
    <property type="term" value="F:ATP binding"/>
    <property type="evidence" value="ECO:0007669"/>
    <property type="project" value="UniProtKB-UniRule"/>
</dbReference>
<evidence type="ECO:0000256" key="5">
    <source>
        <dbReference type="ARBA" id="ARBA00022917"/>
    </source>
</evidence>
<evidence type="ECO:0000313" key="10">
    <source>
        <dbReference type="EMBL" id="MBC2592969.1"/>
    </source>
</evidence>
<feature type="short sequence motif" description="'HIGH' region" evidence="8">
    <location>
        <begin position="17"/>
        <end position="25"/>
    </location>
</feature>
<evidence type="ECO:0000256" key="3">
    <source>
        <dbReference type="ARBA" id="ARBA00022741"/>
    </source>
</evidence>
<dbReference type="InterPro" id="IPR024109">
    <property type="entry name" value="Trp-tRNA-ligase_bac-type"/>
</dbReference>
<comment type="function">
    <text evidence="8">Catalyzes the attachment of tryptophan to tRNA(Trp).</text>
</comment>
<evidence type="ECO:0000256" key="2">
    <source>
        <dbReference type="ARBA" id="ARBA00022598"/>
    </source>
</evidence>
<dbReference type="InterPro" id="IPR002306">
    <property type="entry name" value="Trp-tRNA-ligase"/>
</dbReference>
<dbReference type="PANTHER" id="PTHR43766:SF1">
    <property type="entry name" value="TRYPTOPHAN--TRNA LIGASE, MITOCHONDRIAL"/>
    <property type="match status" value="1"/>
</dbReference>
<dbReference type="PROSITE" id="PS00178">
    <property type="entry name" value="AA_TRNA_LIGASE_I"/>
    <property type="match status" value="1"/>
</dbReference>
<dbReference type="Proteomes" id="UP000546464">
    <property type="component" value="Unassembled WGS sequence"/>
</dbReference>
<comment type="subunit">
    <text evidence="8">Homodimer.</text>
</comment>
<evidence type="ECO:0000256" key="7">
    <source>
        <dbReference type="ARBA" id="ARBA00049929"/>
    </source>
</evidence>
<dbReference type="InterPro" id="IPR050203">
    <property type="entry name" value="Trp-tRNA_synthetase"/>
</dbReference>
<keyword evidence="5 8" id="KW-0648">Protein biosynthesis</keyword>
<comment type="caution">
    <text evidence="10">The sequence shown here is derived from an EMBL/GenBank/DDBJ whole genome shotgun (WGS) entry which is preliminary data.</text>
</comment>
<accession>A0A842HA09</accession>
<dbReference type="InterPro" id="IPR014729">
    <property type="entry name" value="Rossmann-like_a/b/a_fold"/>
</dbReference>
<dbReference type="RefSeq" id="WP_185673974.1">
    <property type="nucleotide sequence ID" value="NZ_JACHVB010000012.1"/>
</dbReference>
<keyword evidence="11" id="KW-1185">Reference proteome</keyword>
<comment type="similarity">
    <text evidence="1 8 9">Belongs to the class-I aminoacyl-tRNA synthetase family.</text>
</comment>
<gene>
    <name evidence="8 10" type="primary">trpS</name>
    <name evidence="10" type="ORF">H5P28_01725</name>
</gene>
<dbReference type="Gene3D" id="1.10.240.10">
    <property type="entry name" value="Tyrosyl-Transfer RNA Synthetase"/>
    <property type="match status" value="1"/>
</dbReference>
<comment type="catalytic activity">
    <reaction evidence="7 8">
        <text>tRNA(Trp) + L-tryptophan + ATP = L-tryptophyl-tRNA(Trp) + AMP + diphosphate + H(+)</text>
        <dbReference type="Rhea" id="RHEA:24080"/>
        <dbReference type="Rhea" id="RHEA-COMP:9671"/>
        <dbReference type="Rhea" id="RHEA-COMP:9705"/>
        <dbReference type="ChEBI" id="CHEBI:15378"/>
        <dbReference type="ChEBI" id="CHEBI:30616"/>
        <dbReference type="ChEBI" id="CHEBI:33019"/>
        <dbReference type="ChEBI" id="CHEBI:57912"/>
        <dbReference type="ChEBI" id="CHEBI:78442"/>
        <dbReference type="ChEBI" id="CHEBI:78535"/>
        <dbReference type="ChEBI" id="CHEBI:456215"/>
        <dbReference type="EC" id="6.1.1.2"/>
    </reaction>
</comment>
<dbReference type="GO" id="GO:0004830">
    <property type="term" value="F:tryptophan-tRNA ligase activity"/>
    <property type="evidence" value="ECO:0007669"/>
    <property type="project" value="UniProtKB-UniRule"/>
</dbReference>
<organism evidence="10 11">
    <name type="scientific">Ruficoccus amylovorans</name>
    <dbReference type="NCBI Taxonomy" id="1804625"/>
    <lineage>
        <taxon>Bacteria</taxon>
        <taxon>Pseudomonadati</taxon>
        <taxon>Verrucomicrobiota</taxon>
        <taxon>Opitutia</taxon>
        <taxon>Puniceicoccales</taxon>
        <taxon>Cerasicoccaceae</taxon>
        <taxon>Ruficoccus</taxon>
    </lineage>
</organism>
<keyword evidence="6 8" id="KW-0030">Aminoacyl-tRNA synthetase</keyword>
<dbReference type="EC" id="6.1.1.2" evidence="8"/>
<reference evidence="10 11" key="1">
    <citation type="submission" date="2020-07" db="EMBL/GenBank/DDBJ databases">
        <authorList>
            <person name="Feng X."/>
        </authorList>
    </citation>
    <scope>NUCLEOTIDE SEQUENCE [LARGE SCALE GENOMIC DNA]</scope>
    <source>
        <strain evidence="10 11">JCM31066</strain>
    </source>
</reference>
<feature type="short sequence motif" description="'KMSKS' region" evidence="8">
    <location>
        <begin position="205"/>
        <end position="209"/>
    </location>
</feature>
<evidence type="ECO:0000256" key="6">
    <source>
        <dbReference type="ARBA" id="ARBA00023146"/>
    </source>
</evidence>
<dbReference type="EMBL" id="JACHVB010000012">
    <property type="protein sequence ID" value="MBC2592969.1"/>
    <property type="molecule type" value="Genomic_DNA"/>
</dbReference>
<dbReference type="FunFam" id="1.10.240.10:FF:000002">
    <property type="entry name" value="Tryptophan--tRNA ligase"/>
    <property type="match status" value="1"/>
</dbReference>
<dbReference type="SUPFAM" id="SSF52374">
    <property type="entry name" value="Nucleotidylyl transferase"/>
    <property type="match status" value="1"/>
</dbReference>
<dbReference type="Pfam" id="PF00579">
    <property type="entry name" value="tRNA-synt_1b"/>
    <property type="match status" value="1"/>
</dbReference>
<keyword evidence="3 8" id="KW-0547">Nucleotide-binding</keyword>
<keyword evidence="2 8" id="KW-0436">Ligase</keyword>
<feature type="binding site" evidence="8">
    <location>
        <begin position="24"/>
        <end position="25"/>
    </location>
    <ligand>
        <name>ATP</name>
        <dbReference type="ChEBI" id="CHEBI:30616"/>
    </ligand>
</feature>